<evidence type="ECO:0000256" key="1">
    <source>
        <dbReference type="SAM" id="Phobius"/>
    </source>
</evidence>
<dbReference type="OrthoDB" id="292134at2157"/>
<dbReference type="PATRIC" id="fig|1230458.4.peg.1838"/>
<comment type="caution">
    <text evidence="5">The sequence shown here is derived from an EMBL/GenBank/DDBJ whole genome shotgun (WGS) entry which is preliminary data.</text>
</comment>
<reference evidence="5 6" key="1">
    <citation type="journal article" date="2014" name="PLoS Genet.">
        <title>Phylogenetically driven sequencing of extremely halophilic archaea reveals strategies for static and dynamic osmo-response.</title>
        <authorList>
            <person name="Becker E.A."/>
            <person name="Seitzer P.M."/>
            <person name="Tritt A."/>
            <person name="Larsen D."/>
            <person name="Krusor M."/>
            <person name="Yao A.I."/>
            <person name="Wu D."/>
            <person name="Madern D."/>
            <person name="Eisen J.A."/>
            <person name="Darling A.E."/>
            <person name="Facciotti M.T."/>
        </authorList>
    </citation>
    <scope>NUCLEOTIDE SEQUENCE [LARGE SCALE GENOMIC DNA]</scope>
    <source>
        <strain evidence="5 6">DSM 12281</strain>
    </source>
</reference>
<sequence>MAGLPDAFLRLRRPEYTGANRCLPCTIGNVAIALGGAIGLGVAVSEAVGAVAFVAFLGIIALRGYLLPGTPTLTRRYLPDRVHAAFETAADRRPSIDTAEFEGAVRALSAAGVIEERVDGPRLATGFATQWDDRLSTIAGGPGTNHDGSVTVDAATVATAFDAETATRRGVGTVELDGEKLARWPSDAALAADITAARELESRLDGWDAVDTAGRRAILTGLRILRERCPVCGGPLSRRVERDEHCCRRPQVGIERICRDCDRVLVSTAVSETSSVLAWIPGPGSGNR</sequence>
<proteinExistence type="predicted"/>
<dbReference type="EMBL" id="AOIL01000030">
    <property type="protein sequence ID" value="ELY92464.1"/>
    <property type="molecule type" value="Genomic_DNA"/>
</dbReference>
<evidence type="ECO:0000259" key="3">
    <source>
        <dbReference type="Pfam" id="PF26237"/>
    </source>
</evidence>
<evidence type="ECO:0000259" key="2">
    <source>
        <dbReference type="Pfam" id="PF26236"/>
    </source>
</evidence>
<keyword evidence="1" id="KW-0472">Membrane</keyword>
<evidence type="ECO:0000259" key="4">
    <source>
        <dbReference type="Pfam" id="PF26238"/>
    </source>
</evidence>
<keyword evidence="1" id="KW-0812">Transmembrane</keyword>
<evidence type="ECO:0000313" key="5">
    <source>
        <dbReference type="EMBL" id="ELY92464.1"/>
    </source>
</evidence>
<keyword evidence="1" id="KW-1133">Transmembrane helix</keyword>
<dbReference type="Proteomes" id="UP000011648">
    <property type="component" value="Unassembled WGS sequence"/>
</dbReference>
<feature type="transmembrane region" description="Helical" evidence="1">
    <location>
        <begin position="21"/>
        <end position="41"/>
    </location>
</feature>
<dbReference type="AlphaFoldDB" id="M0A1H0"/>
<dbReference type="InterPro" id="IPR058675">
    <property type="entry name" value="DUF8054_C"/>
</dbReference>
<dbReference type="Pfam" id="PF26238">
    <property type="entry name" value="DUF8054_M"/>
    <property type="match status" value="1"/>
</dbReference>
<evidence type="ECO:0000313" key="6">
    <source>
        <dbReference type="Proteomes" id="UP000011648"/>
    </source>
</evidence>
<dbReference type="STRING" id="1230458.C484_09169"/>
<feature type="domain" description="DUF8054" evidence="4">
    <location>
        <begin position="105"/>
        <end position="224"/>
    </location>
</feature>
<protein>
    <submittedName>
        <fullName evidence="5">Uncharacterized protein</fullName>
    </submittedName>
</protein>
<dbReference type="Pfam" id="PF26237">
    <property type="entry name" value="DUF8054_C"/>
    <property type="match status" value="1"/>
</dbReference>
<name>M0A1H0_9EURY</name>
<feature type="domain" description="DUF8054" evidence="2">
    <location>
        <begin position="10"/>
        <end position="88"/>
    </location>
</feature>
<dbReference type="InterPro" id="IPR058775">
    <property type="entry name" value="DUF8054_M"/>
</dbReference>
<dbReference type="RefSeq" id="WP_006825595.1">
    <property type="nucleotide sequence ID" value="NZ_AOIL01000030.1"/>
</dbReference>
<dbReference type="Pfam" id="PF26236">
    <property type="entry name" value="DUF8054_N"/>
    <property type="match status" value="1"/>
</dbReference>
<gene>
    <name evidence="5" type="ORF">C484_09169</name>
</gene>
<organism evidence="5 6">
    <name type="scientific">Natrialba taiwanensis DSM 12281</name>
    <dbReference type="NCBI Taxonomy" id="1230458"/>
    <lineage>
        <taxon>Archaea</taxon>
        <taxon>Methanobacteriati</taxon>
        <taxon>Methanobacteriota</taxon>
        <taxon>Stenosarchaea group</taxon>
        <taxon>Halobacteria</taxon>
        <taxon>Halobacteriales</taxon>
        <taxon>Natrialbaceae</taxon>
        <taxon>Natrialba</taxon>
    </lineage>
</organism>
<dbReference type="InterPro" id="IPR058674">
    <property type="entry name" value="DUF8054_N"/>
</dbReference>
<feature type="transmembrane region" description="Helical" evidence="1">
    <location>
        <begin position="47"/>
        <end position="66"/>
    </location>
</feature>
<feature type="domain" description="DUF8054" evidence="3">
    <location>
        <begin position="227"/>
        <end position="266"/>
    </location>
</feature>
<keyword evidence="6" id="KW-1185">Reference proteome</keyword>
<accession>M0A1H0</accession>